<sequence>MSWPNANQQPSGYPQPYGHQQPRPYPPAAGPYPPGAQPYPPGAQPYPPGVQPYPPAAHPYVPSQVYPPPPQPPAAAAPWPVPPSSQASHPMHPAAGDQRLFQVRIRKHTGAIILMFNQTYTVTGTLAQCEAALRNALLHNLLAGWWSVGSALIWNWVALVENHSARKHLHRQATQAYTAQRAP</sequence>
<evidence type="ECO:0000313" key="3">
    <source>
        <dbReference type="Proteomes" id="UP000198286"/>
    </source>
</evidence>
<accession>A0A7U5MRC3</accession>
<geneLocation type="plasmid" evidence="2 3">
    <name>unnamed 1</name>
</geneLocation>
<dbReference type="AlphaFoldDB" id="A0A7U5MRC3"/>
<gene>
    <name evidence="2" type="ORF">MYCOZU2_05925</name>
</gene>
<feature type="compositionally biased region" description="Pro residues" evidence="1">
    <location>
        <begin position="23"/>
        <end position="57"/>
    </location>
</feature>
<keyword evidence="2" id="KW-0472">Membrane</keyword>
<evidence type="ECO:0000256" key="1">
    <source>
        <dbReference type="SAM" id="MobiDB-lite"/>
    </source>
</evidence>
<name>A0A7U5MRC3_MYCIT</name>
<dbReference type="EMBL" id="CP015268">
    <property type="protein sequence ID" value="ASL18270.1"/>
    <property type="molecule type" value="Genomic_DNA"/>
</dbReference>
<keyword evidence="2" id="KW-0812">Transmembrane</keyword>
<proteinExistence type="predicted"/>
<feature type="compositionally biased region" description="Polar residues" evidence="1">
    <location>
        <begin position="1"/>
        <end position="12"/>
    </location>
</feature>
<dbReference type="Proteomes" id="UP000198286">
    <property type="component" value="Plasmid unnamed 1"/>
</dbReference>
<keyword evidence="2" id="KW-0614">Plasmid</keyword>
<reference evidence="2 3" key="1">
    <citation type="journal article" date="2017" name="Lancet Infect. Dis.">
        <title>Global outbreak of severe Mycobacterium chimaera disease after cardiac surgery: a molecular epidemiological study.</title>
        <authorList>
            <person name="van Ingen J."/>
            <person name="Kohl T."/>
            <person name="Kranzer K."/>
            <person name="Hasse B."/>
            <person name="Keller P."/>
            <person name="Szafranska A."/>
            <person name="Hillemann D."/>
            <person name="Chand M."/>
            <person name="Schreiber P."/>
            <person name="Sommerstein R."/>
            <person name="Berger C."/>
            <person name="Genoni M."/>
            <person name="Ruegg C."/>
            <person name="Troillet N."/>
            <person name="Widmer A.F."/>
            <person name="Becker S.L."/>
            <person name="Herrmann M."/>
            <person name="Eckmanns T."/>
            <person name="Haller S."/>
            <person name="Hoeller C."/>
            <person name="Debast S.B."/>
            <person name="Wolfhagen M.J."/>
            <person name="Hopman J."/>
            <person name="Kluytmans J."/>
            <person name="Langelaar M."/>
            <person name="Notermans D.W."/>
            <person name="ten Oever J."/>
            <person name="van den Barselaar P."/>
            <person name="Vonk A.B.A."/>
            <person name="Vos M.C."/>
            <person name="Ahmed N."/>
            <person name="Brown T."/>
            <person name="Crook D."/>
            <person name="Lamagni T."/>
            <person name="Phin N."/>
            <person name="Smith E.G."/>
            <person name="Zambon M."/>
            <person name="Serr A."/>
            <person name="Goetting T."/>
            <person name="Ebner W."/>
            <person name="Thuermer A."/>
            <person name="Utpatel C."/>
            <person name="Sproer C."/>
            <person name="Bunk B."/>
            <person name="Nubel U."/>
            <person name="Bloemberg G."/>
            <person name="Bottger E."/>
            <person name="Niemann S."/>
            <person name="Wagner D."/>
            <person name="Sax H."/>
        </authorList>
    </citation>
    <scope>NUCLEOTIDE SEQUENCE [LARGE SCALE GENOMIC DNA]</scope>
    <source>
        <strain evidence="2 3">ZUERICH-2</strain>
        <plasmid evidence="2 3">unnamed 1</plasmid>
    </source>
</reference>
<protein>
    <submittedName>
        <fullName evidence="2">Transmembrane protein</fullName>
    </submittedName>
</protein>
<evidence type="ECO:0000313" key="2">
    <source>
        <dbReference type="EMBL" id="ASL18270.1"/>
    </source>
</evidence>
<organism evidence="2 3">
    <name type="scientific">Mycobacterium intracellulare subsp. chimaera</name>
    <dbReference type="NCBI Taxonomy" id="222805"/>
    <lineage>
        <taxon>Bacteria</taxon>
        <taxon>Bacillati</taxon>
        <taxon>Actinomycetota</taxon>
        <taxon>Actinomycetes</taxon>
        <taxon>Mycobacteriales</taxon>
        <taxon>Mycobacteriaceae</taxon>
        <taxon>Mycobacterium</taxon>
        <taxon>Mycobacterium avium complex (MAC)</taxon>
    </lineage>
</organism>
<feature type="compositionally biased region" description="Pro residues" evidence="1">
    <location>
        <begin position="65"/>
        <end position="83"/>
    </location>
</feature>
<feature type="region of interest" description="Disordered" evidence="1">
    <location>
        <begin position="1"/>
        <end position="93"/>
    </location>
</feature>